<evidence type="ECO:0000313" key="3">
    <source>
        <dbReference type="Proteomes" id="UP000567795"/>
    </source>
</evidence>
<evidence type="ECO:0008006" key="4">
    <source>
        <dbReference type="Google" id="ProtNLM"/>
    </source>
</evidence>
<dbReference type="EMBL" id="JACBZD010000001">
    <property type="protein sequence ID" value="NYI05238.1"/>
    <property type="molecule type" value="Genomic_DNA"/>
</dbReference>
<feature type="region of interest" description="Disordered" evidence="1">
    <location>
        <begin position="33"/>
        <end position="54"/>
    </location>
</feature>
<gene>
    <name evidence="2" type="ORF">FHU37_002181</name>
</gene>
<keyword evidence="3" id="KW-1185">Reference proteome</keyword>
<organism evidence="2 3">
    <name type="scientific">Allostreptomyces psammosilenae</name>
    <dbReference type="NCBI Taxonomy" id="1892865"/>
    <lineage>
        <taxon>Bacteria</taxon>
        <taxon>Bacillati</taxon>
        <taxon>Actinomycetota</taxon>
        <taxon>Actinomycetes</taxon>
        <taxon>Kitasatosporales</taxon>
        <taxon>Streptomycetaceae</taxon>
        <taxon>Allostreptomyces</taxon>
    </lineage>
</organism>
<dbReference type="InterPro" id="IPR024486">
    <property type="entry name" value="DUF2617"/>
</dbReference>
<feature type="compositionally biased region" description="Low complexity" evidence="1">
    <location>
        <begin position="33"/>
        <end position="48"/>
    </location>
</feature>
<dbReference type="AlphaFoldDB" id="A0A853A423"/>
<accession>A0A853A423</accession>
<dbReference type="Proteomes" id="UP000567795">
    <property type="component" value="Unassembled WGS sequence"/>
</dbReference>
<proteinExistence type="predicted"/>
<reference evidence="2 3" key="1">
    <citation type="submission" date="2020-07" db="EMBL/GenBank/DDBJ databases">
        <title>Sequencing the genomes of 1000 actinobacteria strains.</title>
        <authorList>
            <person name="Klenk H.-P."/>
        </authorList>
    </citation>
    <scope>NUCLEOTIDE SEQUENCE [LARGE SCALE GENOMIC DNA]</scope>
    <source>
        <strain evidence="2 3">DSM 42178</strain>
    </source>
</reference>
<sequence>MLIDLETAYVDTRAQELSWSLGLEPLPALATLDLATPDPHTPDPATGDRTPTGRARGGLTLQLRLIGASHQVLIDSPIGRLSETVACLPDVTAPMPGRAVERVQGWAYEFHGETRHLAGPAFTAEVRRAVTLARTAAGGLVGRFPGNELAVTALIGAVRHGPGGPVAQWRTWHTYPQEGRVVVTRSRIAPARRPAGTVPGMPSRRRPTSPWSNACRSIHHPE</sequence>
<protein>
    <recommendedName>
        <fullName evidence="4">DUF2617 family protein</fullName>
    </recommendedName>
</protein>
<feature type="region of interest" description="Disordered" evidence="1">
    <location>
        <begin position="192"/>
        <end position="222"/>
    </location>
</feature>
<comment type="caution">
    <text evidence="2">The sequence shown here is derived from an EMBL/GenBank/DDBJ whole genome shotgun (WGS) entry which is preliminary data.</text>
</comment>
<name>A0A853A423_9ACTN</name>
<evidence type="ECO:0000313" key="2">
    <source>
        <dbReference type="EMBL" id="NYI05238.1"/>
    </source>
</evidence>
<evidence type="ECO:0000256" key="1">
    <source>
        <dbReference type="SAM" id="MobiDB-lite"/>
    </source>
</evidence>
<dbReference type="Pfam" id="PF10936">
    <property type="entry name" value="DUF2617"/>
    <property type="match status" value="1"/>
</dbReference>
<dbReference type="RefSeq" id="WP_179814009.1">
    <property type="nucleotide sequence ID" value="NZ_JACBZD010000001.1"/>
</dbReference>